<accession>A0A8H4KWZ8</accession>
<reference evidence="2" key="1">
    <citation type="submission" date="2020-01" db="EMBL/GenBank/DDBJ databases">
        <title>Identification and distribution of gene clusters putatively required for synthesis of sphingolipid metabolism inhibitors in phylogenetically diverse species of the filamentous fungus Fusarium.</title>
        <authorList>
            <person name="Kim H.-S."/>
            <person name="Busman M."/>
            <person name="Brown D.W."/>
            <person name="Divon H."/>
            <person name="Uhlig S."/>
            <person name="Proctor R.H."/>
        </authorList>
    </citation>
    <scope>NUCLEOTIDE SEQUENCE</scope>
    <source>
        <strain evidence="2">NRRL 53441</strain>
    </source>
</reference>
<feature type="coiled-coil region" evidence="1">
    <location>
        <begin position="137"/>
        <end position="164"/>
    </location>
</feature>
<keyword evidence="1" id="KW-0175">Coiled coil</keyword>
<evidence type="ECO:0000256" key="1">
    <source>
        <dbReference type="SAM" id="Coils"/>
    </source>
</evidence>
<evidence type="ECO:0000313" key="3">
    <source>
        <dbReference type="Proteomes" id="UP000605986"/>
    </source>
</evidence>
<comment type="caution">
    <text evidence="2">The sequence shown here is derived from an EMBL/GenBank/DDBJ whole genome shotgun (WGS) entry which is preliminary data.</text>
</comment>
<proteinExistence type="predicted"/>
<protein>
    <submittedName>
        <fullName evidence="2">Uncharacterized protein</fullName>
    </submittedName>
</protein>
<sequence>MEQFLLLIAKILCPEKPLVMKRYPRLMPKINISEIALGKIIYELRNRHELSHVTWKKCLEKLEEIYDENESPSIWKVLPLLEESIMDHLNDMGAVARLHESAKENASILLGPALNAEDSGIEWWRSRGRTLVMALHNEDLLMTIENLMNELEQVEDILAGNADNEDGEPMDPTNVAAILYLDVIPKFDQFIQMQGSAMIALTIMKHVCRIHDLIDAAGYGAYCQPLREFMGHSPELCEMVGIEIVQREERGT</sequence>
<dbReference type="AlphaFoldDB" id="A0A8H4KWZ8"/>
<name>A0A8H4KWZ8_9HYPO</name>
<dbReference type="Proteomes" id="UP000605986">
    <property type="component" value="Unassembled WGS sequence"/>
</dbReference>
<gene>
    <name evidence="2" type="ORF">F53441_783</name>
</gene>
<dbReference type="EMBL" id="JAADJG010000031">
    <property type="protein sequence ID" value="KAF4457219.1"/>
    <property type="molecule type" value="Genomic_DNA"/>
</dbReference>
<keyword evidence="3" id="KW-1185">Reference proteome</keyword>
<organism evidence="2 3">
    <name type="scientific">Fusarium austroafricanum</name>
    <dbReference type="NCBI Taxonomy" id="2364996"/>
    <lineage>
        <taxon>Eukaryota</taxon>
        <taxon>Fungi</taxon>
        <taxon>Dikarya</taxon>
        <taxon>Ascomycota</taxon>
        <taxon>Pezizomycotina</taxon>
        <taxon>Sordariomycetes</taxon>
        <taxon>Hypocreomycetidae</taxon>
        <taxon>Hypocreales</taxon>
        <taxon>Nectriaceae</taxon>
        <taxon>Fusarium</taxon>
        <taxon>Fusarium concolor species complex</taxon>
    </lineage>
</organism>
<evidence type="ECO:0000313" key="2">
    <source>
        <dbReference type="EMBL" id="KAF4457219.1"/>
    </source>
</evidence>